<protein>
    <submittedName>
        <fullName evidence="1">Uncharacterized protein</fullName>
    </submittedName>
</protein>
<evidence type="ECO:0000313" key="1">
    <source>
        <dbReference type="EMBL" id="JAH86222.1"/>
    </source>
</evidence>
<proteinExistence type="predicted"/>
<name>A0A0E9W7A8_ANGAN</name>
<dbReference type="AlphaFoldDB" id="A0A0E9W7A8"/>
<reference evidence="1" key="1">
    <citation type="submission" date="2014-11" db="EMBL/GenBank/DDBJ databases">
        <authorList>
            <person name="Amaro Gonzalez C."/>
        </authorList>
    </citation>
    <scope>NUCLEOTIDE SEQUENCE</scope>
</reference>
<dbReference type="EMBL" id="GBXM01022355">
    <property type="protein sequence ID" value="JAH86222.1"/>
    <property type="molecule type" value="Transcribed_RNA"/>
</dbReference>
<sequence>MRDEKLLSLLAAFSQRFDNAFRLAVASLVIAM</sequence>
<organism evidence="1">
    <name type="scientific">Anguilla anguilla</name>
    <name type="common">European freshwater eel</name>
    <name type="synonym">Muraena anguilla</name>
    <dbReference type="NCBI Taxonomy" id="7936"/>
    <lineage>
        <taxon>Eukaryota</taxon>
        <taxon>Metazoa</taxon>
        <taxon>Chordata</taxon>
        <taxon>Craniata</taxon>
        <taxon>Vertebrata</taxon>
        <taxon>Euteleostomi</taxon>
        <taxon>Actinopterygii</taxon>
        <taxon>Neopterygii</taxon>
        <taxon>Teleostei</taxon>
        <taxon>Anguilliformes</taxon>
        <taxon>Anguillidae</taxon>
        <taxon>Anguilla</taxon>
    </lineage>
</organism>
<reference evidence="1" key="2">
    <citation type="journal article" date="2015" name="Fish Shellfish Immunol.">
        <title>Early steps in the European eel (Anguilla anguilla)-Vibrio vulnificus interaction in the gills: Role of the RtxA13 toxin.</title>
        <authorList>
            <person name="Callol A."/>
            <person name="Pajuelo D."/>
            <person name="Ebbesson L."/>
            <person name="Teles M."/>
            <person name="MacKenzie S."/>
            <person name="Amaro C."/>
        </authorList>
    </citation>
    <scope>NUCLEOTIDE SEQUENCE</scope>
</reference>
<accession>A0A0E9W7A8</accession>